<comment type="caution">
    <text evidence="1">The sequence shown here is derived from an EMBL/GenBank/DDBJ whole genome shotgun (WGS) entry which is preliminary data.</text>
</comment>
<name>A0A2A2D2K5_9ACTN</name>
<protein>
    <submittedName>
        <fullName evidence="1">Uncharacterized protein</fullName>
    </submittedName>
</protein>
<sequence>MTTATAPLARAASLPDLERRVRDGEFGPALEDLWIAVAFTTTQAVRHEGRAGGYRNEVLSLRLGEAVGSCAVEPGTLPAGTVEECAGAAFVAYGLGGGEG</sequence>
<feature type="non-terminal residue" evidence="1">
    <location>
        <position position="100"/>
    </location>
</feature>
<evidence type="ECO:0000313" key="1">
    <source>
        <dbReference type="EMBL" id="PAU45764.1"/>
    </source>
</evidence>
<evidence type="ECO:0000313" key="2">
    <source>
        <dbReference type="Proteomes" id="UP000218944"/>
    </source>
</evidence>
<dbReference type="Proteomes" id="UP000218944">
    <property type="component" value="Unassembled WGS sequence"/>
</dbReference>
<proteinExistence type="predicted"/>
<reference evidence="1 2" key="1">
    <citation type="submission" date="2017-08" db="EMBL/GenBank/DDBJ databases">
        <title>Genome sequence of Streptomyces albireticuli NRRL B-1670.</title>
        <authorList>
            <person name="Graham D.E."/>
            <person name="Mahan K.M."/>
            <person name="Klingeman D.M."/>
            <person name="Hettich R.L."/>
            <person name="Parry R.J."/>
            <person name="Spain J.C."/>
        </authorList>
    </citation>
    <scope>NUCLEOTIDE SEQUENCE [LARGE SCALE GENOMIC DNA]</scope>
    <source>
        <strain evidence="1 2">NRRL B-1670</strain>
    </source>
</reference>
<gene>
    <name evidence="1" type="ORF">CK936_27690</name>
</gene>
<dbReference type="EMBL" id="NSJV01000534">
    <property type="protein sequence ID" value="PAU45764.1"/>
    <property type="molecule type" value="Genomic_DNA"/>
</dbReference>
<keyword evidence="2" id="KW-1185">Reference proteome</keyword>
<organism evidence="1 2">
    <name type="scientific">Streptomyces albireticuli</name>
    <dbReference type="NCBI Taxonomy" id="1940"/>
    <lineage>
        <taxon>Bacteria</taxon>
        <taxon>Bacillati</taxon>
        <taxon>Actinomycetota</taxon>
        <taxon>Actinomycetes</taxon>
        <taxon>Kitasatosporales</taxon>
        <taxon>Streptomycetaceae</taxon>
        <taxon>Streptomyces</taxon>
    </lineage>
</organism>
<dbReference type="AlphaFoldDB" id="A0A2A2D2K5"/>
<accession>A0A2A2D2K5</accession>